<dbReference type="GO" id="GO:0003677">
    <property type="term" value="F:DNA binding"/>
    <property type="evidence" value="ECO:0007669"/>
    <property type="project" value="InterPro"/>
</dbReference>
<dbReference type="PANTHER" id="PTHR11070">
    <property type="entry name" value="UVRD / RECB / PCRA DNA HELICASE FAMILY MEMBER"/>
    <property type="match status" value="1"/>
</dbReference>
<reference evidence="13 14" key="1">
    <citation type="submission" date="2017-10" db="EMBL/GenBank/DDBJ databases">
        <title>The draft genome sequence of Lewinella nigricans NBRC 102662.</title>
        <authorList>
            <person name="Wang K."/>
        </authorList>
    </citation>
    <scope>NUCLEOTIDE SEQUENCE [LARGE SCALE GENOMIC DNA]</scope>
    <source>
        <strain evidence="13 14">NBRC 102662</strain>
    </source>
</reference>
<dbReference type="Proteomes" id="UP000223913">
    <property type="component" value="Unassembled WGS sequence"/>
</dbReference>
<evidence type="ECO:0000259" key="11">
    <source>
        <dbReference type="PROSITE" id="PS51198"/>
    </source>
</evidence>
<accession>A0A2D0NCG5</accession>
<dbReference type="GO" id="GO:0016887">
    <property type="term" value="F:ATP hydrolysis activity"/>
    <property type="evidence" value="ECO:0007669"/>
    <property type="project" value="RHEA"/>
</dbReference>
<organism evidence="13 14">
    <name type="scientific">Flavilitoribacter nigricans (strain ATCC 23147 / DSM 23189 / NBRC 102662 / NCIMB 1420 / SS-2)</name>
    <name type="common">Lewinella nigricans</name>
    <dbReference type="NCBI Taxonomy" id="1122177"/>
    <lineage>
        <taxon>Bacteria</taxon>
        <taxon>Pseudomonadati</taxon>
        <taxon>Bacteroidota</taxon>
        <taxon>Saprospiria</taxon>
        <taxon>Saprospirales</taxon>
        <taxon>Lewinellaceae</taxon>
        <taxon>Flavilitoribacter</taxon>
    </lineage>
</organism>
<dbReference type="SUPFAM" id="SSF52540">
    <property type="entry name" value="P-loop containing nucleoside triphosphate hydrolases"/>
    <property type="match status" value="1"/>
</dbReference>
<protein>
    <recommendedName>
        <fullName evidence="7">DNA 3'-5' helicase</fullName>
        <ecNumber evidence="7">5.6.2.4</ecNumber>
    </recommendedName>
</protein>
<name>A0A2D0NCG5_FLAN2</name>
<dbReference type="InterPro" id="IPR027417">
    <property type="entry name" value="P-loop_NTPase"/>
</dbReference>
<dbReference type="InterPro" id="IPR014016">
    <property type="entry name" value="UvrD-like_ATP-bd"/>
</dbReference>
<keyword evidence="3 9" id="KW-0347">Helicase</keyword>
<dbReference type="GO" id="GO:0005829">
    <property type="term" value="C:cytosol"/>
    <property type="evidence" value="ECO:0007669"/>
    <property type="project" value="TreeGrafter"/>
</dbReference>
<evidence type="ECO:0000256" key="7">
    <source>
        <dbReference type="ARBA" id="ARBA00034808"/>
    </source>
</evidence>
<evidence type="ECO:0000313" key="13">
    <source>
        <dbReference type="EMBL" id="PHN06192.1"/>
    </source>
</evidence>
<dbReference type="RefSeq" id="WP_099150176.1">
    <property type="nucleotide sequence ID" value="NZ_PDUD01000018.1"/>
</dbReference>
<keyword evidence="2 9" id="KW-0378">Hydrolase</keyword>
<keyword evidence="1 9" id="KW-0547">Nucleotide-binding</keyword>
<dbReference type="GO" id="GO:0005524">
    <property type="term" value="F:ATP binding"/>
    <property type="evidence" value="ECO:0007669"/>
    <property type="project" value="UniProtKB-UniRule"/>
</dbReference>
<feature type="region of interest" description="Disordered" evidence="10">
    <location>
        <begin position="430"/>
        <end position="450"/>
    </location>
</feature>
<dbReference type="InterPro" id="IPR000212">
    <property type="entry name" value="DNA_helicase_UvrD/REP"/>
</dbReference>
<keyword evidence="4 9" id="KW-0067">ATP-binding</keyword>
<feature type="domain" description="UvrD-like helicase ATP-binding" evidence="11">
    <location>
        <begin position="1"/>
        <end position="405"/>
    </location>
</feature>
<dbReference type="GO" id="GO:0000725">
    <property type="term" value="P:recombinational repair"/>
    <property type="evidence" value="ECO:0007669"/>
    <property type="project" value="TreeGrafter"/>
</dbReference>
<dbReference type="EC" id="5.6.2.4" evidence="7"/>
<dbReference type="Pfam" id="PF13361">
    <property type="entry name" value="UvrD_C"/>
    <property type="match status" value="2"/>
</dbReference>
<evidence type="ECO:0000256" key="9">
    <source>
        <dbReference type="PROSITE-ProRule" id="PRU00560"/>
    </source>
</evidence>
<dbReference type="GO" id="GO:0043138">
    <property type="term" value="F:3'-5' DNA helicase activity"/>
    <property type="evidence" value="ECO:0007669"/>
    <property type="project" value="UniProtKB-EC"/>
</dbReference>
<comment type="catalytic activity">
    <reaction evidence="6">
        <text>Couples ATP hydrolysis with the unwinding of duplex DNA by translocating in the 3'-5' direction.</text>
        <dbReference type="EC" id="5.6.2.4"/>
    </reaction>
</comment>
<dbReference type="PROSITE" id="PS51217">
    <property type="entry name" value="UVRD_HELICASE_CTER"/>
    <property type="match status" value="1"/>
</dbReference>
<dbReference type="GO" id="GO:0009338">
    <property type="term" value="C:exodeoxyribonuclease V complex"/>
    <property type="evidence" value="ECO:0007669"/>
    <property type="project" value="TreeGrafter"/>
</dbReference>
<dbReference type="Gene3D" id="3.40.50.300">
    <property type="entry name" value="P-loop containing nucleotide triphosphate hydrolases"/>
    <property type="match status" value="4"/>
</dbReference>
<evidence type="ECO:0000256" key="5">
    <source>
        <dbReference type="ARBA" id="ARBA00023235"/>
    </source>
</evidence>
<dbReference type="InterPro" id="IPR014017">
    <property type="entry name" value="DNA_helicase_UvrD-like_C"/>
</dbReference>
<keyword evidence="14" id="KW-1185">Reference proteome</keyword>
<evidence type="ECO:0000256" key="4">
    <source>
        <dbReference type="ARBA" id="ARBA00022840"/>
    </source>
</evidence>
<dbReference type="PROSITE" id="PS51198">
    <property type="entry name" value="UVRD_HELICASE_ATP_BIND"/>
    <property type="match status" value="1"/>
</dbReference>
<evidence type="ECO:0000256" key="1">
    <source>
        <dbReference type="ARBA" id="ARBA00022741"/>
    </source>
</evidence>
<evidence type="ECO:0000313" key="14">
    <source>
        <dbReference type="Proteomes" id="UP000223913"/>
    </source>
</evidence>
<feature type="domain" description="UvrD-like helicase C-terminal" evidence="12">
    <location>
        <begin position="437"/>
        <end position="715"/>
    </location>
</feature>
<dbReference type="AlphaFoldDB" id="A0A2D0NCG5"/>
<dbReference type="Pfam" id="PF00580">
    <property type="entry name" value="UvrD-helicase"/>
    <property type="match status" value="2"/>
</dbReference>
<comment type="caution">
    <text evidence="13">The sequence shown here is derived from an EMBL/GenBank/DDBJ whole genome shotgun (WGS) entry which is preliminary data.</text>
</comment>
<keyword evidence="5" id="KW-0413">Isomerase</keyword>
<evidence type="ECO:0000256" key="3">
    <source>
        <dbReference type="ARBA" id="ARBA00022806"/>
    </source>
</evidence>
<evidence type="ECO:0000256" key="10">
    <source>
        <dbReference type="SAM" id="MobiDB-lite"/>
    </source>
</evidence>
<dbReference type="EMBL" id="PDUD01000018">
    <property type="protein sequence ID" value="PHN06192.1"/>
    <property type="molecule type" value="Genomic_DNA"/>
</dbReference>
<evidence type="ECO:0000256" key="6">
    <source>
        <dbReference type="ARBA" id="ARBA00034617"/>
    </source>
</evidence>
<gene>
    <name evidence="13" type="ORF">CRP01_11460</name>
</gene>
<evidence type="ECO:0000256" key="8">
    <source>
        <dbReference type="ARBA" id="ARBA00048988"/>
    </source>
</evidence>
<feature type="compositionally biased region" description="Basic and acidic residues" evidence="10">
    <location>
        <begin position="438"/>
        <end position="448"/>
    </location>
</feature>
<dbReference type="Gene3D" id="1.10.486.10">
    <property type="entry name" value="PCRA, domain 4"/>
    <property type="match status" value="1"/>
</dbReference>
<dbReference type="PANTHER" id="PTHR11070:SF23">
    <property type="entry name" value="RECBCD ENZYME SUBUNIT RECB"/>
    <property type="match status" value="1"/>
</dbReference>
<comment type="catalytic activity">
    <reaction evidence="8">
        <text>ATP + H2O = ADP + phosphate + H(+)</text>
        <dbReference type="Rhea" id="RHEA:13065"/>
        <dbReference type="ChEBI" id="CHEBI:15377"/>
        <dbReference type="ChEBI" id="CHEBI:15378"/>
        <dbReference type="ChEBI" id="CHEBI:30616"/>
        <dbReference type="ChEBI" id="CHEBI:43474"/>
        <dbReference type="ChEBI" id="CHEBI:456216"/>
        <dbReference type="EC" id="5.6.2.4"/>
    </reaction>
</comment>
<sequence length="1083" mass="123345">MTQLNIQIISAGAGSGKTYRLTQEMVRLLREGVRASGIIATTFTRKAAAELQERVRVKLLEEGMTEQADQLTNALIGTVHGLGVKLLRRFAFEAGVSPEVDIIADEDQQLMFNQALATVLTAQRVATVEGLSDRLGLHKREYYDWRKEVKQLTDIARANDFSIEVLERSKQLSFDSFREYLGPVSDRPAGEYAARLEELLGSTIYALEQNEDSTKKTASEVQTLKNFLRELKLRGELFWHQWVRIGKLSVGAKSRDDVTDLVEFALSHTGHPQFQQDIRDFIFHIFDIGIEALREYDRYKKERGLIDYTDMEVLIKRLLDHPQVQNVLREELDLLLVDEFQDTSPIQLEIFLRLSQFARHSIWVGDPKQSIYGFRGAEPRLMQAIVEQTGGIRPENIQGFSWRSREELVLAANAIFCKAFSELPEDQVALQPKRRKKADADTANKTDEPTETGLALKHWHFEYDGEGRPPGRPWMENCIAESIKQLLDEKIYVFPKDENAWGPAQPGDVAVLCRSNNECQLVAEALHRAGLKAAISRSGLVATAEAKLILACLKFILNQYDSLSIAEILLLAGGMPIEEIIESRASFLKAREEAQRHSRREAWAAHNPFIRSLNDLREQVVELSSAEILDLLLEELDLRRIIVSWGNARQRLNNIDALRKYALQYEEACNRLHTAASLGGLLLYLNELAGGQNDDQGSGEGPDTVQVLTYHKSKGLEWPIVLCHSLEGKLRAEVWGVEIIPETDTVDLDNILGNRWLRYWVNPYADQFRNTPLAEKIDAGTDKAQKTQQALQEEARLLYVGLTRARDYLIFPSGHRPTQWLNRVWHDGREDFPTLDHHTHESPWDWKGHFLDMDTRVWPYPRDFGYQETQQTQLNFQAPRAGRQPQIPYEIDLNAGNNDITANGRIINTKVYQKPLDLAEEENAYLIAKAVKAFLTADRNKYAPEDRQLMAAELLARFDISEDILESERLIQRADGWWEFLDKGFRVGNDHRKYPIRHHHGGRNFTTIADLVLESPSGLILIQYSGFPGDGRARDNKAIELAPWLYLTKTALQIAFNQPSVRTFVHFVLSGTLVELEVQSDGS</sequence>
<feature type="binding site" evidence="9">
    <location>
        <begin position="11"/>
        <end position="18"/>
    </location>
    <ligand>
        <name>ATP</name>
        <dbReference type="ChEBI" id="CHEBI:30616"/>
    </ligand>
</feature>
<dbReference type="OrthoDB" id="9810135at2"/>
<evidence type="ECO:0000259" key="12">
    <source>
        <dbReference type="PROSITE" id="PS51217"/>
    </source>
</evidence>
<proteinExistence type="predicted"/>
<evidence type="ECO:0000256" key="2">
    <source>
        <dbReference type="ARBA" id="ARBA00022801"/>
    </source>
</evidence>